<dbReference type="GO" id="GO:0016139">
    <property type="term" value="P:glycoside catabolic process"/>
    <property type="evidence" value="ECO:0007669"/>
    <property type="project" value="TreeGrafter"/>
</dbReference>
<dbReference type="GO" id="GO:0005764">
    <property type="term" value="C:lysosome"/>
    <property type="evidence" value="ECO:0007669"/>
    <property type="project" value="TreeGrafter"/>
</dbReference>
<evidence type="ECO:0000256" key="2">
    <source>
        <dbReference type="ARBA" id="ARBA00007951"/>
    </source>
</evidence>
<evidence type="ECO:0000313" key="8">
    <source>
        <dbReference type="EMBL" id="MBC2602542.1"/>
    </source>
</evidence>
<evidence type="ECO:0000256" key="3">
    <source>
        <dbReference type="ARBA" id="ARBA00012662"/>
    </source>
</evidence>
<accession>A0A7X1E6C1</accession>
<evidence type="ECO:0000256" key="6">
    <source>
        <dbReference type="ARBA" id="ARBA00023295"/>
    </source>
</evidence>
<keyword evidence="4" id="KW-0732">Signal</keyword>
<dbReference type="EC" id="3.2.1.51" evidence="3"/>
<comment type="function">
    <text evidence="1">Alpha-L-fucosidase is responsible for hydrolyzing the alpha-1,6-linked fucose joined to the reducing-end N-acetylglucosamine of the carbohydrate moieties of glycoproteins.</text>
</comment>
<keyword evidence="6" id="KW-0326">Glycosidase</keyword>
<reference evidence="8 9" key="1">
    <citation type="submission" date="2020-07" db="EMBL/GenBank/DDBJ databases">
        <authorList>
            <person name="Feng X."/>
        </authorList>
    </citation>
    <scope>NUCLEOTIDE SEQUENCE [LARGE SCALE GENOMIC DNA]</scope>
    <source>
        <strain evidence="8 9">JCM14086</strain>
    </source>
</reference>
<dbReference type="InterPro" id="IPR016286">
    <property type="entry name" value="FUC_metazoa-typ"/>
</dbReference>
<dbReference type="Proteomes" id="UP000525652">
    <property type="component" value="Unassembled WGS sequence"/>
</dbReference>
<keyword evidence="5" id="KW-0378">Hydrolase</keyword>
<dbReference type="InterPro" id="IPR057739">
    <property type="entry name" value="Glyco_hydro_29_N"/>
</dbReference>
<dbReference type="GO" id="GO:0004560">
    <property type="term" value="F:alpha-L-fucosidase activity"/>
    <property type="evidence" value="ECO:0007669"/>
    <property type="project" value="InterPro"/>
</dbReference>
<dbReference type="SMART" id="SM00812">
    <property type="entry name" value="Alpha_L_fucos"/>
    <property type="match status" value="1"/>
</dbReference>
<keyword evidence="9" id="KW-1185">Reference proteome</keyword>
<gene>
    <name evidence="8" type="ORF">H5P30_12225</name>
</gene>
<evidence type="ECO:0000256" key="1">
    <source>
        <dbReference type="ARBA" id="ARBA00004071"/>
    </source>
</evidence>
<evidence type="ECO:0000313" key="9">
    <source>
        <dbReference type="Proteomes" id="UP000525652"/>
    </source>
</evidence>
<dbReference type="PANTHER" id="PTHR10030">
    <property type="entry name" value="ALPHA-L-FUCOSIDASE"/>
    <property type="match status" value="1"/>
</dbReference>
<dbReference type="InterPro" id="IPR017853">
    <property type="entry name" value="GH"/>
</dbReference>
<feature type="domain" description="Glycoside hydrolase family 29 N-terminal" evidence="7">
    <location>
        <begin position="6"/>
        <end position="306"/>
    </location>
</feature>
<dbReference type="Gene3D" id="3.20.20.80">
    <property type="entry name" value="Glycosidases"/>
    <property type="match status" value="1"/>
</dbReference>
<sequence>MTQSANRSQDEIASSISAQDFSDLRFGMFIHFGLYSLVGRGEWSANRERFSGEELRNLRDQFSAESYDPDALCRKAQAAGMRYVVLTTMHHEGFRLYPTELSDLHIGNSHCKRDLVDETIEAARRYNLKIGLYHSLNNWYDQPDASDALESEAAHESFLDATFARLEELVGRYRPIDILWYDGWWPFDANGWRAELMNQRLRELCPGLLFNNRNGLDGDFGTPEGHISAPQPWRPWETCISANESWGYHKGDHSWKSLGDVVQLLASVAKQRGNLLLNFGLMGDGALPPQASDLFDQLAAWMTRNGAAIHDTEPFFYELRERTSAHRDDWLHHGPFTCSGNRLFLITRHWPGSFRLGGLECEVEKVSLLGSGETFPFRKEGDLLQLTLPESSPEPDGPAVLEFLCDRPPSIRLGGGMRVPRVAHPPYDPCPSDILL</sequence>
<dbReference type="PANTHER" id="PTHR10030:SF37">
    <property type="entry name" value="ALPHA-L-FUCOSIDASE-RELATED"/>
    <property type="match status" value="1"/>
</dbReference>
<organism evidence="8 9">
    <name type="scientific">Puniceicoccus vermicola</name>
    <dbReference type="NCBI Taxonomy" id="388746"/>
    <lineage>
        <taxon>Bacteria</taxon>
        <taxon>Pseudomonadati</taxon>
        <taxon>Verrucomicrobiota</taxon>
        <taxon>Opitutia</taxon>
        <taxon>Puniceicoccales</taxon>
        <taxon>Puniceicoccaceae</taxon>
        <taxon>Puniceicoccus</taxon>
    </lineage>
</organism>
<evidence type="ECO:0000256" key="4">
    <source>
        <dbReference type="ARBA" id="ARBA00022729"/>
    </source>
</evidence>
<dbReference type="RefSeq" id="WP_185693213.1">
    <property type="nucleotide sequence ID" value="NZ_JACHVA010000099.1"/>
</dbReference>
<evidence type="ECO:0000256" key="5">
    <source>
        <dbReference type="ARBA" id="ARBA00022801"/>
    </source>
</evidence>
<dbReference type="AlphaFoldDB" id="A0A7X1E6C1"/>
<dbReference type="InterPro" id="IPR000933">
    <property type="entry name" value="Glyco_hydro_29"/>
</dbReference>
<dbReference type="PRINTS" id="PR00741">
    <property type="entry name" value="GLHYDRLASE29"/>
</dbReference>
<dbReference type="EMBL" id="JACHVA010000099">
    <property type="protein sequence ID" value="MBC2602542.1"/>
    <property type="molecule type" value="Genomic_DNA"/>
</dbReference>
<proteinExistence type="inferred from homology"/>
<comment type="caution">
    <text evidence="8">The sequence shown here is derived from an EMBL/GenBank/DDBJ whole genome shotgun (WGS) entry which is preliminary data.</text>
</comment>
<dbReference type="Pfam" id="PF01120">
    <property type="entry name" value="Alpha_L_fucos"/>
    <property type="match status" value="1"/>
</dbReference>
<dbReference type="SUPFAM" id="SSF51445">
    <property type="entry name" value="(Trans)glycosidases"/>
    <property type="match status" value="1"/>
</dbReference>
<dbReference type="GO" id="GO:0006004">
    <property type="term" value="P:fucose metabolic process"/>
    <property type="evidence" value="ECO:0007669"/>
    <property type="project" value="InterPro"/>
</dbReference>
<protein>
    <recommendedName>
        <fullName evidence="3">alpha-L-fucosidase</fullName>
        <ecNumber evidence="3">3.2.1.51</ecNumber>
    </recommendedName>
</protein>
<comment type="similarity">
    <text evidence="2">Belongs to the glycosyl hydrolase 29 family.</text>
</comment>
<evidence type="ECO:0000259" key="7">
    <source>
        <dbReference type="Pfam" id="PF01120"/>
    </source>
</evidence>
<name>A0A7X1E6C1_9BACT</name>